<feature type="compositionally biased region" description="Low complexity" evidence="1">
    <location>
        <begin position="1"/>
        <end position="22"/>
    </location>
</feature>
<gene>
    <name evidence="2" type="ORF">HU200_028834</name>
</gene>
<feature type="region of interest" description="Disordered" evidence="1">
    <location>
        <begin position="1"/>
        <end position="45"/>
    </location>
</feature>
<evidence type="ECO:0000313" key="3">
    <source>
        <dbReference type="Proteomes" id="UP000636709"/>
    </source>
</evidence>
<accession>A0A835C678</accession>
<organism evidence="2 3">
    <name type="scientific">Digitaria exilis</name>
    <dbReference type="NCBI Taxonomy" id="1010633"/>
    <lineage>
        <taxon>Eukaryota</taxon>
        <taxon>Viridiplantae</taxon>
        <taxon>Streptophyta</taxon>
        <taxon>Embryophyta</taxon>
        <taxon>Tracheophyta</taxon>
        <taxon>Spermatophyta</taxon>
        <taxon>Magnoliopsida</taxon>
        <taxon>Liliopsida</taxon>
        <taxon>Poales</taxon>
        <taxon>Poaceae</taxon>
        <taxon>PACMAD clade</taxon>
        <taxon>Panicoideae</taxon>
        <taxon>Panicodae</taxon>
        <taxon>Paniceae</taxon>
        <taxon>Anthephorinae</taxon>
        <taxon>Digitaria</taxon>
    </lineage>
</organism>
<name>A0A835C678_9POAL</name>
<dbReference type="AlphaFoldDB" id="A0A835C678"/>
<protein>
    <submittedName>
        <fullName evidence="2">Uncharacterized protein</fullName>
    </submittedName>
</protein>
<dbReference type="EMBL" id="JACEFO010001742">
    <property type="protein sequence ID" value="KAF8713042.1"/>
    <property type="molecule type" value="Genomic_DNA"/>
</dbReference>
<sequence length="273" mass="29894">MEAPEFWGPGAAAPPALAQGRPCGITSPPLPPKNHLKRENSFDHPESTAPLHNSLLLLHLLRLAMASCAALLSSMAKVFSQSNGRSCLEGSRKVHVQAWQPRKWDDEPFRAVFALLTLSTNTYGHCVQKAHQAKGGARSHGQRKKVVEERVVIRCGLLKILKRVLPRSGASRLKTGGRLGVPEGRMEGMWRHHEACVEAKQRRGDCVFSGRTLLRILRTPHLTTTAFSSTGCCRRPFAPPLSSPVRTWLWCWSLIATAAAASYAIADAAALVF</sequence>
<keyword evidence="3" id="KW-1185">Reference proteome</keyword>
<comment type="caution">
    <text evidence="2">The sequence shown here is derived from an EMBL/GenBank/DDBJ whole genome shotgun (WGS) entry which is preliminary data.</text>
</comment>
<evidence type="ECO:0000256" key="1">
    <source>
        <dbReference type="SAM" id="MobiDB-lite"/>
    </source>
</evidence>
<dbReference type="Proteomes" id="UP000636709">
    <property type="component" value="Unassembled WGS sequence"/>
</dbReference>
<proteinExistence type="predicted"/>
<evidence type="ECO:0000313" key="2">
    <source>
        <dbReference type="EMBL" id="KAF8713042.1"/>
    </source>
</evidence>
<reference evidence="2" key="1">
    <citation type="submission" date="2020-07" db="EMBL/GenBank/DDBJ databases">
        <title>Genome sequence and genetic diversity analysis of an under-domesticated orphan crop, white fonio (Digitaria exilis).</title>
        <authorList>
            <person name="Bennetzen J.L."/>
            <person name="Chen S."/>
            <person name="Ma X."/>
            <person name="Wang X."/>
            <person name="Yssel A.E.J."/>
            <person name="Chaluvadi S.R."/>
            <person name="Johnson M."/>
            <person name="Gangashetty P."/>
            <person name="Hamidou F."/>
            <person name="Sanogo M.D."/>
            <person name="Zwaenepoel A."/>
            <person name="Wallace J."/>
            <person name="Van De Peer Y."/>
            <person name="Van Deynze A."/>
        </authorList>
    </citation>
    <scope>NUCLEOTIDE SEQUENCE</scope>
    <source>
        <tissue evidence="2">Leaves</tissue>
    </source>
</reference>